<dbReference type="HAMAP" id="MF_02239">
    <property type="entry name" value="HemJ"/>
    <property type="match status" value="1"/>
</dbReference>
<evidence type="ECO:0000256" key="14">
    <source>
        <dbReference type="HAMAP-Rule" id="MF_02239"/>
    </source>
</evidence>
<keyword evidence="11 14" id="KW-0408">Iron</keyword>
<protein>
    <recommendedName>
        <fullName evidence="4 14">Protoporphyrinogen IX oxidase</fullName>
        <shortName evidence="14">PPO</shortName>
        <ecNumber evidence="14 15">1.3.99.-</ecNumber>
    </recommendedName>
</protein>
<keyword evidence="12 14" id="KW-0472">Membrane</keyword>
<comment type="function">
    <text evidence="14 15">Catalyzes the oxidation of protoporphyrinogen IX to protoporphyrin IX.</text>
</comment>
<evidence type="ECO:0000256" key="15">
    <source>
        <dbReference type="PIRNR" id="PIRNR004638"/>
    </source>
</evidence>
<comment type="cofactor">
    <cofactor evidence="14 15">
        <name>heme b</name>
        <dbReference type="ChEBI" id="CHEBI:60344"/>
    </cofactor>
    <text evidence="14 15">Binds 1 heme b (iron(II)-protoporphyrin IX) group per subunit.</text>
</comment>
<dbReference type="AlphaFoldDB" id="A0A1Z1FE37"/>
<keyword evidence="5 14" id="KW-1003">Cell membrane</keyword>
<organism evidence="16 17">
    <name type="scientific">Croceicoccus marinus</name>
    <dbReference type="NCBI Taxonomy" id="450378"/>
    <lineage>
        <taxon>Bacteria</taxon>
        <taxon>Pseudomonadati</taxon>
        <taxon>Pseudomonadota</taxon>
        <taxon>Alphaproteobacteria</taxon>
        <taxon>Sphingomonadales</taxon>
        <taxon>Erythrobacteraceae</taxon>
        <taxon>Croceicoccus</taxon>
    </lineage>
</organism>
<keyword evidence="9 14" id="KW-1133">Transmembrane helix</keyword>
<sequence length="147" mass="16481">MQEALSMIYLWLKAGHIIFVVFWLAGLLMLPRQMIYMHPAAPGSDEEALWAKRTGLLRKIILTPSLVVVWVLGIALAFTLGAWDQGWLHAKLLLVVLMTAYHGVMVGKARKMARGDRPLSERQLRMWGEAPGILLALIVVLVVVKPF</sequence>
<dbReference type="PANTHER" id="PTHR40255:SF1">
    <property type="entry name" value="PROTOPORPHYRINOGEN IX OXIDASE"/>
    <property type="match status" value="1"/>
</dbReference>
<evidence type="ECO:0000256" key="3">
    <source>
        <dbReference type="ARBA" id="ARBA00006501"/>
    </source>
</evidence>
<dbReference type="Proteomes" id="UP000195807">
    <property type="component" value="Chromosome"/>
</dbReference>
<dbReference type="KEGG" id="cman:A9D14_13620"/>
<evidence type="ECO:0000256" key="8">
    <source>
        <dbReference type="ARBA" id="ARBA00022723"/>
    </source>
</evidence>
<comment type="subcellular location">
    <subcellularLocation>
        <location evidence="1 14">Cell membrane</location>
        <topology evidence="1 14">Multi-pass membrane protein</topology>
    </subcellularLocation>
</comment>
<feature type="transmembrane region" description="Helical" evidence="14">
    <location>
        <begin position="126"/>
        <end position="144"/>
    </location>
</feature>
<dbReference type="GO" id="GO:0046872">
    <property type="term" value="F:metal ion binding"/>
    <property type="evidence" value="ECO:0007669"/>
    <property type="project" value="UniProtKB-UniRule"/>
</dbReference>
<evidence type="ECO:0000256" key="7">
    <source>
        <dbReference type="ARBA" id="ARBA00022692"/>
    </source>
</evidence>
<dbReference type="PIRSF" id="PIRSF004638">
    <property type="entry name" value="UCP004638"/>
    <property type="match status" value="1"/>
</dbReference>
<dbReference type="PANTHER" id="PTHR40255">
    <property type="entry name" value="UPF0093 MEMBRANE PROTEIN SLR1790"/>
    <property type="match status" value="1"/>
</dbReference>
<evidence type="ECO:0000256" key="11">
    <source>
        <dbReference type="ARBA" id="ARBA00023004"/>
    </source>
</evidence>
<dbReference type="EMBL" id="CP019602">
    <property type="protein sequence ID" value="ARU17010.1"/>
    <property type="molecule type" value="Genomic_DNA"/>
</dbReference>
<gene>
    <name evidence="16" type="ORF">A9D14_13620</name>
</gene>
<keyword evidence="7 14" id="KW-0812">Transmembrane</keyword>
<comment type="pathway">
    <text evidence="2 14 15">Porphyrin-containing compound metabolism; protoporphyrin-IX biosynthesis; protoporphyrin-IX from protoporphyrinogen-IX: step 1/1.</text>
</comment>
<evidence type="ECO:0000256" key="6">
    <source>
        <dbReference type="ARBA" id="ARBA00022617"/>
    </source>
</evidence>
<evidence type="ECO:0000256" key="4">
    <source>
        <dbReference type="ARBA" id="ARBA00017504"/>
    </source>
</evidence>
<dbReference type="GO" id="GO:0070818">
    <property type="term" value="F:protoporphyrinogen oxidase activity"/>
    <property type="evidence" value="ECO:0007669"/>
    <property type="project" value="UniProtKB-UniRule"/>
</dbReference>
<keyword evidence="17" id="KW-1185">Reference proteome</keyword>
<evidence type="ECO:0000256" key="13">
    <source>
        <dbReference type="ARBA" id="ARBA00048390"/>
    </source>
</evidence>
<feature type="binding site" description="axial binding residue" evidence="14">
    <location>
        <position position="16"/>
    </location>
    <ligand>
        <name>heme</name>
        <dbReference type="ChEBI" id="CHEBI:30413"/>
    </ligand>
    <ligandPart>
        <name>Fe</name>
        <dbReference type="ChEBI" id="CHEBI:18248"/>
    </ligandPart>
</feature>
<evidence type="ECO:0000256" key="10">
    <source>
        <dbReference type="ARBA" id="ARBA00023002"/>
    </source>
</evidence>
<keyword evidence="10 14" id="KW-0560">Oxidoreductase</keyword>
<feature type="transmembrane region" description="Helical" evidence="14">
    <location>
        <begin position="6"/>
        <end position="30"/>
    </location>
</feature>
<comment type="similarity">
    <text evidence="3 14 15">Belongs to the HemJ family.</text>
</comment>
<accession>A0A1Z1FE37</accession>
<reference evidence="16 17" key="1">
    <citation type="submission" date="2017-01" db="EMBL/GenBank/DDBJ databases">
        <title>Complete genome sequence of esterase-producing bacterium Croceicoccus marinus E4A9.</title>
        <authorList>
            <person name="Wu Y.-H."/>
            <person name="Cheng H."/>
            <person name="Xu L."/>
            <person name="Huo Y.-Y."/>
            <person name="Wang C.-S."/>
            <person name="Xu X.-W."/>
        </authorList>
    </citation>
    <scope>NUCLEOTIDE SEQUENCE [LARGE SCALE GENOMIC DNA]</scope>
    <source>
        <strain evidence="16 17">E4A9</strain>
    </source>
</reference>
<dbReference type="RefSeq" id="WP_066847443.1">
    <property type="nucleotide sequence ID" value="NZ_CP019602.1"/>
</dbReference>
<dbReference type="STRING" id="450378.GCA_001661675_02735"/>
<dbReference type="GO" id="GO:0005886">
    <property type="term" value="C:plasma membrane"/>
    <property type="evidence" value="ECO:0007669"/>
    <property type="project" value="UniProtKB-SubCell"/>
</dbReference>
<dbReference type="EC" id="1.3.99.-" evidence="14 15"/>
<evidence type="ECO:0000313" key="17">
    <source>
        <dbReference type="Proteomes" id="UP000195807"/>
    </source>
</evidence>
<evidence type="ECO:0000256" key="5">
    <source>
        <dbReference type="ARBA" id="ARBA00022475"/>
    </source>
</evidence>
<comment type="subunit">
    <text evidence="14">Homodimer.</text>
</comment>
<evidence type="ECO:0000256" key="2">
    <source>
        <dbReference type="ARBA" id="ARBA00005073"/>
    </source>
</evidence>
<keyword evidence="8 14" id="KW-0479">Metal-binding</keyword>
<dbReference type="OrthoDB" id="9800824at2"/>
<feature type="binding site" description="axial binding residue" evidence="14">
    <location>
        <position position="91"/>
    </location>
    <ligand>
        <name>heme</name>
        <dbReference type="ChEBI" id="CHEBI:30413"/>
    </ligand>
    <ligandPart>
        <name>Fe</name>
        <dbReference type="ChEBI" id="CHEBI:18248"/>
    </ligandPart>
</feature>
<evidence type="ECO:0000313" key="16">
    <source>
        <dbReference type="EMBL" id="ARU17010.1"/>
    </source>
</evidence>
<keyword evidence="6 14" id="KW-0349">Heme</keyword>
<dbReference type="InterPro" id="IPR005265">
    <property type="entry name" value="HemJ-like"/>
</dbReference>
<dbReference type="UniPathway" id="UPA00251">
    <property type="reaction ID" value="UER00324"/>
</dbReference>
<evidence type="ECO:0000256" key="9">
    <source>
        <dbReference type="ARBA" id="ARBA00022989"/>
    </source>
</evidence>
<feature type="transmembrane region" description="Helical" evidence="14">
    <location>
        <begin position="86"/>
        <end position="105"/>
    </location>
</feature>
<evidence type="ECO:0000256" key="12">
    <source>
        <dbReference type="ARBA" id="ARBA00023136"/>
    </source>
</evidence>
<proteinExistence type="inferred from homology"/>
<dbReference type="Pfam" id="PF03653">
    <property type="entry name" value="UPF0093"/>
    <property type="match status" value="1"/>
</dbReference>
<dbReference type="GO" id="GO:0006782">
    <property type="term" value="P:protoporphyrinogen IX biosynthetic process"/>
    <property type="evidence" value="ECO:0007669"/>
    <property type="project" value="UniProtKB-UniRule"/>
</dbReference>
<evidence type="ECO:0000256" key="1">
    <source>
        <dbReference type="ARBA" id="ARBA00004651"/>
    </source>
</evidence>
<name>A0A1Z1FE37_9SPHN</name>
<comment type="catalytic activity">
    <reaction evidence="13 14 15">
        <text>protoporphyrinogen IX + 3 A = protoporphyrin IX + 3 AH2</text>
        <dbReference type="Rhea" id="RHEA:62000"/>
        <dbReference type="ChEBI" id="CHEBI:13193"/>
        <dbReference type="ChEBI" id="CHEBI:17499"/>
        <dbReference type="ChEBI" id="CHEBI:57306"/>
        <dbReference type="ChEBI" id="CHEBI:57307"/>
    </reaction>
</comment>
<feature type="transmembrane region" description="Helical" evidence="14">
    <location>
        <begin position="60"/>
        <end position="80"/>
    </location>
</feature>